<keyword evidence="2" id="KW-0815">Transposition</keyword>
<evidence type="ECO:0000313" key="8">
    <source>
        <dbReference type="EMBL" id="AEI15388.1"/>
    </source>
</evidence>
<evidence type="ECO:0000256" key="1">
    <source>
        <dbReference type="ARBA" id="ARBA00009277"/>
    </source>
</evidence>
<evidence type="ECO:0000313" key="7">
    <source>
        <dbReference type="EMBL" id="AEI14407.1"/>
    </source>
</evidence>
<evidence type="ECO:0000313" key="10">
    <source>
        <dbReference type="Proteomes" id="UP000006621"/>
    </source>
</evidence>
<comment type="similarity">
    <text evidence="1">Belongs to the transposase IS21/IS408/IS1162 family.</text>
</comment>
<dbReference type="HOGENOM" id="CLU_020626_1_1_0"/>
<dbReference type="PANTHER" id="PTHR35004:SF6">
    <property type="entry name" value="TRANSPOSASE"/>
    <property type="match status" value="1"/>
</dbReference>
<dbReference type="Pfam" id="PF00665">
    <property type="entry name" value="rve"/>
    <property type="match status" value="1"/>
</dbReference>
<dbReference type="Gene3D" id="3.30.420.10">
    <property type="entry name" value="Ribonuclease H-like superfamily/Ribonuclease H"/>
    <property type="match status" value="1"/>
</dbReference>
<dbReference type="PANTHER" id="PTHR35004">
    <property type="entry name" value="TRANSPOSASE RV3428C-RELATED"/>
    <property type="match status" value="1"/>
</dbReference>
<reference evidence="10" key="2">
    <citation type="submission" date="2011-06" db="EMBL/GenBank/DDBJ databases">
        <title>The complete genome of Flexistipes sinusarabici DSM 4947.</title>
        <authorList>
            <person name="Lucas S."/>
            <person name="Han J."/>
            <person name="Lapidus A."/>
            <person name="Bruce D."/>
            <person name="Goodwin L."/>
            <person name="Pitluck S."/>
            <person name="Peters L."/>
            <person name="Kyrpides N."/>
            <person name="Mavromatis K."/>
            <person name="Ivanova N."/>
            <person name="Mikhailova N."/>
            <person name="Chertkov O."/>
            <person name="Detter J.C."/>
            <person name="Tapia R."/>
            <person name="Han C."/>
            <person name="Land M."/>
            <person name="Hauser L."/>
            <person name="Markowitz V."/>
            <person name="Cheng J.-F."/>
            <person name="Hugenholtz P."/>
            <person name="Woyke T."/>
            <person name="Wu D."/>
            <person name="Spring S."/>
            <person name="Schroeder M."/>
            <person name="Brambilla E."/>
            <person name="Klenk H.-P."/>
            <person name="Eisen J.A."/>
        </authorList>
    </citation>
    <scope>NUCLEOTIDE SEQUENCE [LARGE SCALE GENOMIC DNA]</scope>
    <source>
        <strain evidence="10">DSM 4947 / MAS 10</strain>
    </source>
</reference>
<dbReference type="KEGG" id="fsi:Flexsi_0734"/>
<dbReference type="InterPro" id="IPR054353">
    <property type="entry name" value="IstA-like_C"/>
</dbReference>
<dbReference type="AlphaFoldDB" id="F8E4C4"/>
<gene>
    <name evidence="7" type="ordered locus">Flexsi_0734</name>
    <name evidence="8" type="ordered locus">Flexsi_1748</name>
    <name evidence="9" type="ordered locus">Flexsi_1917</name>
</gene>
<keyword evidence="3" id="KW-0238">DNA-binding</keyword>
<evidence type="ECO:0000259" key="5">
    <source>
        <dbReference type="PROSITE" id="PS50531"/>
    </source>
</evidence>
<dbReference type="PROSITE" id="PS50994">
    <property type="entry name" value="INTEGRASE"/>
    <property type="match status" value="1"/>
</dbReference>
<dbReference type="Gene3D" id="1.10.10.60">
    <property type="entry name" value="Homeodomain-like"/>
    <property type="match status" value="1"/>
</dbReference>
<sequence>MVKNGEYFMIKEMKEKGMTITAISEHLNRDRKTVRKWLREGVPEGYSRQVIKAGKLDPFKDYIIHRMEEEGCFNSVVLYDEIRDMGYTGKMTILRDFMQPLRPQLREKATVRFETPAGRQAQVDWGEVTVNWNGTSKKLHIFVMLLSYSRMIYVEFMEDEKLDTLIGCHTRAFNFFEGVVETCLYDNMKTVVSDVDEKGGVIWNKRFARFAEHHGFTLKRCRFYRPRTKGKVENGIGYVKKNFWQRVRTFNDLDDLNAKALDWVNTHANARIHNTTKERPIERWYTEKEKLRPFNQIPFELVDYYPRKVTNDCLVSYCASMYSVPFQYVGSIVHVQDDKKGLICIYSGNEKIAEHKKATVKYQVKREKEHFRGIFSSGKNKVSQPLPRLDEHSAPEVTQRDLSVYEQFALEVNQ</sequence>
<feature type="domain" description="HTH IS21-type" evidence="5">
    <location>
        <begin position="5"/>
        <end position="67"/>
    </location>
</feature>
<dbReference type="EMBL" id="CP002858">
    <property type="protein sequence ID" value="AEI14407.1"/>
    <property type="molecule type" value="Genomic_DNA"/>
</dbReference>
<feature type="domain" description="Integrase catalytic" evidence="6">
    <location>
        <begin position="112"/>
        <end position="288"/>
    </location>
</feature>
<dbReference type="InterPro" id="IPR017894">
    <property type="entry name" value="HTH_IS21_transposase_type"/>
</dbReference>
<keyword evidence="4" id="KW-0233">DNA recombination</keyword>
<dbReference type="STRING" id="717231.Flexsi_0734"/>
<dbReference type="EMBL" id="CP002858">
    <property type="protein sequence ID" value="AEI15551.1"/>
    <property type="molecule type" value="Genomic_DNA"/>
</dbReference>
<evidence type="ECO:0000256" key="4">
    <source>
        <dbReference type="ARBA" id="ARBA00023172"/>
    </source>
</evidence>
<dbReference type="Proteomes" id="UP000006621">
    <property type="component" value="Chromosome"/>
</dbReference>
<dbReference type="InterPro" id="IPR036397">
    <property type="entry name" value="RNaseH_sf"/>
</dbReference>
<dbReference type="PROSITE" id="PS50531">
    <property type="entry name" value="HTH_IS21"/>
    <property type="match status" value="1"/>
</dbReference>
<dbReference type="SUPFAM" id="SSF53098">
    <property type="entry name" value="Ribonuclease H-like"/>
    <property type="match status" value="1"/>
</dbReference>
<dbReference type="GO" id="GO:0006310">
    <property type="term" value="P:DNA recombination"/>
    <property type="evidence" value="ECO:0007669"/>
    <property type="project" value="UniProtKB-KW"/>
</dbReference>
<dbReference type="KEGG" id="fsi:Flexsi_1917"/>
<dbReference type="Pfam" id="PF22483">
    <property type="entry name" value="Mu-transpos_C_2"/>
    <property type="match status" value="1"/>
</dbReference>
<dbReference type="GO" id="GO:0015074">
    <property type="term" value="P:DNA integration"/>
    <property type="evidence" value="ECO:0007669"/>
    <property type="project" value="InterPro"/>
</dbReference>
<dbReference type="EMBL" id="CP002858">
    <property type="protein sequence ID" value="AEI15388.1"/>
    <property type="molecule type" value="Genomic_DNA"/>
</dbReference>
<proteinExistence type="inferred from homology"/>
<dbReference type="OrthoDB" id="3193769at2"/>
<dbReference type="InterPro" id="IPR012337">
    <property type="entry name" value="RNaseH-like_sf"/>
</dbReference>
<dbReference type="GO" id="GO:0032196">
    <property type="term" value="P:transposition"/>
    <property type="evidence" value="ECO:0007669"/>
    <property type="project" value="UniProtKB-KW"/>
</dbReference>
<protein>
    <submittedName>
        <fullName evidence="9">Integrase catalytic region</fullName>
    </submittedName>
</protein>
<keyword evidence="10" id="KW-1185">Reference proteome</keyword>
<dbReference type="GO" id="GO:0003677">
    <property type="term" value="F:DNA binding"/>
    <property type="evidence" value="ECO:0007669"/>
    <property type="project" value="UniProtKB-KW"/>
</dbReference>
<evidence type="ECO:0000259" key="6">
    <source>
        <dbReference type="PROSITE" id="PS50994"/>
    </source>
</evidence>
<reference evidence="9 10" key="1">
    <citation type="journal article" date="2011" name="Stand. Genomic Sci.">
        <title>Genome sequence of the moderately thermophilic halophile Flexistipes sinusarabici strain (MAS10).</title>
        <authorList>
            <person name="Lapidus A."/>
            <person name="Chertkov O."/>
            <person name="Nolan M."/>
            <person name="Lucas S."/>
            <person name="Hammon N."/>
            <person name="Deshpande S."/>
            <person name="Cheng J.F."/>
            <person name="Tapia R."/>
            <person name="Han C."/>
            <person name="Goodwin L."/>
            <person name="Pitluck S."/>
            <person name="Liolios K."/>
            <person name="Pagani I."/>
            <person name="Ivanova N."/>
            <person name="Huntemann M."/>
            <person name="Mavromatis K."/>
            <person name="Mikhailova N."/>
            <person name="Pati A."/>
            <person name="Chen A."/>
            <person name="Palaniappan K."/>
            <person name="Land M."/>
            <person name="Hauser L."/>
            <person name="Brambilla E.M."/>
            <person name="Rohde M."/>
            <person name="Abt B."/>
            <person name="Spring S."/>
            <person name="Goker M."/>
            <person name="Bristow J."/>
            <person name="Eisen J.A."/>
            <person name="Markowitz V."/>
            <person name="Hugenholtz P."/>
            <person name="Kyrpides N.C."/>
            <person name="Klenk H.P."/>
            <person name="Woyke T."/>
        </authorList>
    </citation>
    <scope>NUCLEOTIDE SEQUENCE [LARGE SCALE GENOMIC DNA]</scope>
    <source>
        <strain evidence="9">DSM 4947</strain>
        <strain evidence="10">DSM 4947 / MAS 10</strain>
    </source>
</reference>
<evidence type="ECO:0000313" key="9">
    <source>
        <dbReference type="EMBL" id="AEI15551.1"/>
    </source>
</evidence>
<accession>F8E4C4</accession>
<dbReference type="eggNOG" id="COG4584">
    <property type="taxonomic scope" value="Bacteria"/>
</dbReference>
<evidence type="ECO:0000256" key="3">
    <source>
        <dbReference type="ARBA" id="ARBA00023125"/>
    </source>
</evidence>
<name>F8E4C4_FLESM</name>
<evidence type="ECO:0000256" key="2">
    <source>
        <dbReference type="ARBA" id="ARBA00022578"/>
    </source>
</evidence>
<organism evidence="9 10">
    <name type="scientific">Flexistipes sinusarabici (strain ATCC 49648 / DSM 4947 / MAS 10)</name>
    <dbReference type="NCBI Taxonomy" id="717231"/>
    <lineage>
        <taxon>Bacteria</taxon>
        <taxon>Pseudomonadati</taxon>
        <taxon>Deferribacterota</taxon>
        <taxon>Deferribacteres</taxon>
        <taxon>Deferribacterales</taxon>
        <taxon>Flexistipitaceae</taxon>
        <taxon>Flexistipes</taxon>
    </lineage>
</organism>
<dbReference type="KEGG" id="fsi:Flexsi_1748"/>
<dbReference type="NCBIfam" id="NF033546">
    <property type="entry name" value="transpos_IS21"/>
    <property type="match status" value="1"/>
</dbReference>
<dbReference type="InterPro" id="IPR001584">
    <property type="entry name" value="Integrase_cat-core"/>
</dbReference>
<dbReference type="RefSeq" id="WP_013885906.1">
    <property type="nucleotide sequence ID" value="NC_015672.1"/>
</dbReference>